<reference evidence="4 5" key="1">
    <citation type="submission" date="2016-11" db="EMBL/GenBank/DDBJ databases">
        <authorList>
            <person name="Jaros S."/>
            <person name="Januszkiewicz K."/>
            <person name="Wedrychowicz H."/>
        </authorList>
    </citation>
    <scope>NUCLEOTIDE SEQUENCE [LARGE SCALE GENOMIC DNA]</scope>
    <source>
        <strain evidence="4 5">DSM 24574</strain>
    </source>
</reference>
<dbReference type="Gene3D" id="1.10.357.10">
    <property type="entry name" value="Tetracycline Repressor, domain 2"/>
    <property type="match status" value="1"/>
</dbReference>
<dbReference type="AlphaFoldDB" id="A0A1M5N168"/>
<dbReference type="SUPFAM" id="SSF46689">
    <property type="entry name" value="Homeodomain-like"/>
    <property type="match status" value="1"/>
</dbReference>
<keyword evidence="5" id="KW-1185">Reference proteome</keyword>
<dbReference type="EMBL" id="FQWQ01000001">
    <property type="protein sequence ID" value="SHG82733.1"/>
    <property type="molecule type" value="Genomic_DNA"/>
</dbReference>
<dbReference type="InterPro" id="IPR001647">
    <property type="entry name" value="HTH_TetR"/>
</dbReference>
<dbReference type="STRING" id="947013.SAMN04488109_2026"/>
<dbReference type="PROSITE" id="PS50977">
    <property type="entry name" value="HTH_TETR_2"/>
    <property type="match status" value="1"/>
</dbReference>
<gene>
    <name evidence="4" type="ORF">SAMN04488109_2026</name>
</gene>
<dbReference type="PANTHER" id="PTHR43479:SF11">
    <property type="entry name" value="ACREF_ENVCD OPERON REPRESSOR-RELATED"/>
    <property type="match status" value="1"/>
</dbReference>
<evidence type="ECO:0000313" key="5">
    <source>
        <dbReference type="Proteomes" id="UP000184212"/>
    </source>
</evidence>
<feature type="DNA-binding region" description="H-T-H motif" evidence="2">
    <location>
        <begin position="29"/>
        <end position="48"/>
    </location>
</feature>
<keyword evidence="1 2" id="KW-0238">DNA-binding</keyword>
<accession>A0A1M5N168</accession>
<dbReference type="OrthoDB" id="6430772at2"/>
<name>A0A1M5N168_9BACT</name>
<dbReference type="GO" id="GO:0003677">
    <property type="term" value="F:DNA binding"/>
    <property type="evidence" value="ECO:0007669"/>
    <property type="project" value="UniProtKB-UniRule"/>
</dbReference>
<dbReference type="Pfam" id="PF00440">
    <property type="entry name" value="TetR_N"/>
    <property type="match status" value="1"/>
</dbReference>
<protein>
    <submittedName>
        <fullName evidence="4">Transcriptional regulator, TetR family</fullName>
    </submittedName>
</protein>
<dbReference type="InterPro" id="IPR050624">
    <property type="entry name" value="HTH-type_Tx_Regulator"/>
</dbReference>
<dbReference type="InterPro" id="IPR009057">
    <property type="entry name" value="Homeodomain-like_sf"/>
</dbReference>
<sequence length="198" mass="22744">MRPKNLEMENAIRTVALQIIAEEGLENLSMQKLAKAVNISPRTIYIKYENKEDLLIKLFIDEVLGAYEKATLEDFDPNAEFAEGVEKLWSNVFNYLKNNKHAFALIQYGKSSPLLNKAYKDQGIRQGDHFKPVHQFLKRHVQKGTINDFPIDVYRALLFSPLLDLVTEYFDHQERSKQIITKAVLAACCQAVIKGMLK</sequence>
<evidence type="ECO:0000256" key="1">
    <source>
        <dbReference type="ARBA" id="ARBA00023125"/>
    </source>
</evidence>
<dbReference type="Pfam" id="PF22604">
    <property type="entry name" value="TetR_HI_0893_C"/>
    <property type="match status" value="1"/>
</dbReference>
<feature type="domain" description="HTH tetR-type" evidence="3">
    <location>
        <begin position="6"/>
        <end position="66"/>
    </location>
</feature>
<evidence type="ECO:0000256" key="2">
    <source>
        <dbReference type="PROSITE-ProRule" id="PRU00335"/>
    </source>
</evidence>
<dbReference type="PANTHER" id="PTHR43479">
    <property type="entry name" value="ACREF/ENVCD OPERON REPRESSOR-RELATED"/>
    <property type="match status" value="1"/>
</dbReference>
<dbReference type="Proteomes" id="UP000184212">
    <property type="component" value="Unassembled WGS sequence"/>
</dbReference>
<dbReference type="RefSeq" id="WP_073133311.1">
    <property type="nucleotide sequence ID" value="NZ_FQWQ01000001.1"/>
</dbReference>
<evidence type="ECO:0000313" key="4">
    <source>
        <dbReference type="EMBL" id="SHG82733.1"/>
    </source>
</evidence>
<organism evidence="4 5">
    <name type="scientific">Chryseolinea serpens</name>
    <dbReference type="NCBI Taxonomy" id="947013"/>
    <lineage>
        <taxon>Bacteria</taxon>
        <taxon>Pseudomonadati</taxon>
        <taxon>Bacteroidota</taxon>
        <taxon>Cytophagia</taxon>
        <taxon>Cytophagales</taxon>
        <taxon>Fulvivirgaceae</taxon>
        <taxon>Chryseolinea</taxon>
    </lineage>
</organism>
<evidence type="ECO:0000259" key="3">
    <source>
        <dbReference type="PROSITE" id="PS50977"/>
    </source>
</evidence>
<proteinExistence type="predicted"/>
<dbReference type="InterPro" id="IPR054422">
    <property type="entry name" value="TetR-like_HI_0893_C"/>
</dbReference>